<keyword evidence="5" id="KW-0732">Signal</keyword>
<accession>A0A1R2APP6</accession>
<dbReference type="PANTHER" id="PTHR46093">
    <property type="entry name" value="ACYL-COA-BINDING DOMAIN-CONTAINING PROTEIN 5"/>
    <property type="match status" value="1"/>
</dbReference>
<name>A0A1R2APP6_9CILI</name>
<feature type="compositionally biased region" description="Basic and acidic residues" evidence="3">
    <location>
        <begin position="1138"/>
        <end position="1151"/>
    </location>
</feature>
<dbReference type="EMBL" id="MPUH01001736">
    <property type="protein sequence ID" value="OMJ66370.1"/>
    <property type="molecule type" value="Genomic_DNA"/>
</dbReference>
<feature type="signal peptide" evidence="5">
    <location>
        <begin position="1"/>
        <end position="17"/>
    </location>
</feature>
<dbReference type="OrthoDB" id="5973484at2759"/>
<feature type="transmembrane region" description="Helical" evidence="4">
    <location>
        <begin position="835"/>
        <end position="862"/>
    </location>
</feature>
<dbReference type="SUPFAM" id="SSF57184">
    <property type="entry name" value="Growth factor receptor domain"/>
    <property type="match status" value="1"/>
</dbReference>
<evidence type="ECO:0000313" key="6">
    <source>
        <dbReference type="EMBL" id="OMJ66370.1"/>
    </source>
</evidence>
<dbReference type="SUPFAM" id="SSF117281">
    <property type="entry name" value="Kelch motif"/>
    <property type="match status" value="2"/>
</dbReference>
<feature type="chain" id="PRO_5010287192" description="Tyrosine-protein kinase ephrin type A/B receptor-like domain-containing protein" evidence="5">
    <location>
        <begin position="18"/>
        <end position="1151"/>
    </location>
</feature>
<reference evidence="6 7" key="1">
    <citation type="submission" date="2016-11" db="EMBL/GenBank/DDBJ databases">
        <title>The macronuclear genome of Stentor coeruleus: a giant cell with tiny introns.</title>
        <authorList>
            <person name="Slabodnick M."/>
            <person name="Ruby J.G."/>
            <person name="Reiff S.B."/>
            <person name="Swart E.C."/>
            <person name="Gosai S."/>
            <person name="Prabakaran S."/>
            <person name="Witkowska E."/>
            <person name="Larue G.E."/>
            <person name="Fisher S."/>
            <person name="Freeman R.M."/>
            <person name="Gunawardena J."/>
            <person name="Chu W."/>
            <person name="Stover N.A."/>
            <person name="Gregory B.D."/>
            <person name="Nowacki M."/>
            <person name="Derisi J."/>
            <person name="Roy S.W."/>
            <person name="Marshall W.F."/>
            <person name="Sood P."/>
        </authorList>
    </citation>
    <scope>NUCLEOTIDE SEQUENCE [LARGE SCALE GENOMIC DNA]</scope>
    <source>
        <strain evidence="6">WM001</strain>
    </source>
</reference>
<gene>
    <name evidence="6" type="ORF">SteCoe_36799</name>
</gene>
<dbReference type="InterPro" id="IPR015915">
    <property type="entry name" value="Kelch-typ_b-propeller"/>
</dbReference>
<keyword evidence="2" id="KW-0677">Repeat</keyword>
<proteinExistence type="predicted"/>
<protein>
    <recommendedName>
        <fullName evidence="8">Tyrosine-protein kinase ephrin type A/B receptor-like domain-containing protein</fullName>
    </recommendedName>
</protein>
<evidence type="ECO:0000256" key="5">
    <source>
        <dbReference type="SAM" id="SignalP"/>
    </source>
</evidence>
<keyword evidence="4" id="KW-0812">Transmembrane</keyword>
<dbReference type="Gene3D" id="2.120.10.80">
    <property type="entry name" value="Kelch-type beta propeller"/>
    <property type="match status" value="2"/>
</dbReference>
<feature type="transmembrane region" description="Helical" evidence="4">
    <location>
        <begin position="1072"/>
        <end position="1093"/>
    </location>
</feature>
<evidence type="ECO:0000256" key="4">
    <source>
        <dbReference type="SAM" id="Phobius"/>
    </source>
</evidence>
<keyword evidence="4" id="KW-1133">Transmembrane helix</keyword>
<dbReference type="Proteomes" id="UP000187209">
    <property type="component" value="Unassembled WGS sequence"/>
</dbReference>
<keyword evidence="1" id="KW-0880">Kelch repeat</keyword>
<feature type="region of interest" description="Disordered" evidence="3">
    <location>
        <begin position="1126"/>
        <end position="1151"/>
    </location>
</feature>
<evidence type="ECO:0008006" key="8">
    <source>
        <dbReference type="Google" id="ProtNLM"/>
    </source>
</evidence>
<dbReference type="InterPro" id="IPR009030">
    <property type="entry name" value="Growth_fac_rcpt_cys_sf"/>
</dbReference>
<dbReference type="AlphaFoldDB" id="A0A1R2APP6"/>
<evidence type="ECO:0000256" key="3">
    <source>
        <dbReference type="SAM" id="MobiDB-lite"/>
    </source>
</evidence>
<evidence type="ECO:0000256" key="2">
    <source>
        <dbReference type="ARBA" id="ARBA00022737"/>
    </source>
</evidence>
<comment type="caution">
    <text evidence="6">The sequence shown here is derived from an EMBL/GenBank/DDBJ whole genome shotgun (WGS) entry which is preliminary data.</text>
</comment>
<evidence type="ECO:0000313" key="7">
    <source>
        <dbReference type="Proteomes" id="UP000187209"/>
    </source>
</evidence>
<keyword evidence="7" id="KW-1185">Reference proteome</keyword>
<evidence type="ECO:0000256" key="1">
    <source>
        <dbReference type="ARBA" id="ARBA00022441"/>
    </source>
</evidence>
<feature type="transmembrane region" description="Helical" evidence="4">
    <location>
        <begin position="781"/>
        <end position="814"/>
    </location>
</feature>
<keyword evidence="4" id="KW-0472">Membrane</keyword>
<sequence length="1151" mass="128691">MVLWYILLAGLCLIGAADDTPEVLYPMEVYAPRISGISGVKLTNSDESFVLVFSGNTDVSSYSSNMMIKYDDAIQFSSTSDYPSDRSYYGMAYSTESFYDYELENAIVFGGIGPHGVIGDFWKYYSDFDFWEQLDTSLPESSYDFAYTSYYDSTQNLTHIFVAGGINNLNEYVNNIYEFVIEDDNIHQFNDYTECTENGLAGAQLIYSSDILYLFSGYSYSEDVSYFEDLCSLDVSDTGNSWTKISTNSKLDNYIHGGSCLYNDNIFYFFGSNYGVDGIIYNDKIYKLDLSDIAKGWKDVGFTCPEDIDCARDSFGYACNDNEVTIIGGKTVSGTTNSFFTIDLASLDFIDSIDAIIESTFPKPRAFASLTQSSTKLLLFGGLNKGEIFDDIWEFDYDSNTGSGIWTPFSASGSSPEARYGHAAATQGVFTVFIGGTADGDRILSDIWLLNLITNTWTEIIPSETSPYKIPALTRTCAMLDLPKLYFIGGQGYSGSNFDLWEYDLSTNNLTRLYKTKPTDIGTHGHACQLIKEGNSSLIYTLYGMTNKMNDLYCKIRMVDITEIDKITVKVTREKPEYMTCRGNFGFSYDGQSMVIAGGEIFPNFVMNDIVWVNFTGEYGELFTDPLFEPLSSGSAVLAFADDVLAFADYVFIFSGFHDGSFSIDSDLSSSLYLAGFTGNLYCGYGFIRDDGYCEPCGEGTYKPTYDGVCLEDLQAAMHISQCVPCPSGTFFNEESKKCESCPEGTLCPVGSSVALNSKAMKLEQQSQPKNFNQPSIELSILVLGSIFGFSILVFIIIFCSSLLFKVIFSVYDVYRGEHIIPRGEKSYEEDKTKISFVGGFFTGLAIIIINFNFALFIINYVHKNQNELRSFVPMISLVQDQDYSNNHLMLEIYMYSYRDDCSNIIELESSFFNTTYAYFDEVDVGDNITACNHVIDIDYFNTLFTTGSSIKIGLKEYTSDISVTLSGKSGNPGADSSYTQIVTPTDGFVFKGNDPTVFSFSLMPAYYSNKGLFGHLSEYVGFRVSSFVAPAMGSLSSRENIYLETGFNIEVMFIMSESGMTTYRFHSIDPISLVILMLSSVPGLIGLCASFLRSYERIYYLVKRVQVGFEGASFAEQYNKLKNQVNNNNLDPENQDFTERERRDRDKEIS</sequence>
<dbReference type="PANTHER" id="PTHR46093:SF18">
    <property type="entry name" value="FIBRONECTIN TYPE-III DOMAIN-CONTAINING PROTEIN"/>
    <property type="match status" value="1"/>
</dbReference>
<dbReference type="Pfam" id="PF24681">
    <property type="entry name" value="Kelch_KLHDC2_KLHL20_DRC7"/>
    <property type="match status" value="1"/>
</dbReference>
<organism evidence="6 7">
    <name type="scientific">Stentor coeruleus</name>
    <dbReference type="NCBI Taxonomy" id="5963"/>
    <lineage>
        <taxon>Eukaryota</taxon>
        <taxon>Sar</taxon>
        <taxon>Alveolata</taxon>
        <taxon>Ciliophora</taxon>
        <taxon>Postciliodesmatophora</taxon>
        <taxon>Heterotrichea</taxon>
        <taxon>Heterotrichida</taxon>
        <taxon>Stentoridae</taxon>
        <taxon>Stentor</taxon>
    </lineage>
</organism>